<comment type="similarity">
    <text evidence="1 5 6">Belongs to the peptidase S8 family.</text>
</comment>
<evidence type="ECO:0000313" key="8">
    <source>
        <dbReference type="EMBL" id="PNR51068.1"/>
    </source>
</evidence>
<dbReference type="InterPro" id="IPR023827">
    <property type="entry name" value="Peptidase_S8_Asp-AS"/>
</dbReference>
<dbReference type="PROSITE" id="PS00138">
    <property type="entry name" value="SUBTILASE_SER"/>
    <property type="match status" value="1"/>
</dbReference>
<dbReference type="GO" id="GO:0004252">
    <property type="term" value="F:serine-type endopeptidase activity"/>
    <property type="evidence" value="ECO:0000318"/>
    <property type="project" value="GO_Central"/>
</dbReference>
<keyword evidence="4 5" id="KW-0720">Serine protease</keyword>
<evidence type="ECO:0000256" key="4">
    <source>
        <dbReference type="ARBA" id="ARBA00022825"/>
    </source>
</evidence>
<dbReference type="PROSITE" id="PS00136">
    <property type="entry name" value="SUBTILASE_ASP"/>
    <property type="match status" value="1"/>
</dbReference>
<evidence type="ECO:0000313" key="10">
    <source>
        <dbReference type="Proteomes" id="UP000006727"/>
    </source>
</evidence>
<dbReference type="InParanoid" id="A0A2K1KBB0"/>
<evidence type="ECO:0000256" key="3">
    <source>
        <dbReference type="ARBA" id="ARBA00022801"/>
    </source>
</evidence>
<feature type="domain" description="Peptidase S8/S53" evidence="7">
    <location>
        <begin position="199"/>
        <end position="441"/>
    </location>
</feature>
<dbReference type="Gene3D" id="3.40.50.200">
    <property type="entry name" value="Peptidase S8/S53 domain"/>
    <property type="match status" value="1"/>
</dbReference>
<evidence type="ECO:0000259" key="7">
    <source>
        <dbReference type="Pfam" id="PF00082"/>
    </source>
</evidence>
<dbReference type="STRING" id="3218.A0A2K1KBB0"/>
<dbReference type="PaxDb" id="3218-PP1S87_136V6.1"/>
<sequence>MAMEVVTMWRRRMGRIRVRMMMMVVVVIPVAMVVVLAVGVGAHRDTLYSACHTGKGSIRLYNCGQNAHNLAHMQLDSAPTRYLVKLKDEVDPAKVDEICSKAETNNTAYPGYCTNKYKLHWIGMLIVIRGDSLYRLLDEEIDNVEHVEVEGVVRVSGFDITITKKNVTQIDPTNWGLDRIDHQANQPLLNKLYTVTSGGSGVHIYVVDTGIRCTHVDFGYLDGRLDSNKIPISRCLDGFDAVKDGYGTKDCNGHGTHCAGIAAGLQSGVAKSAFVHPVRALTCEGNGGYGMIMASLDWINLNAIMPAIISMSLGAMASISIDQAITNLMNTKGIFVVVAGGNFHEDACRYSPARVLSTLAVGSSTNKNVLSWFSNYGPCISIIAPGELITSAWNTSDTGYNTLSGTSMACPHVAGAAALYLGQYTDARSKDVRQALLDACEPNAVSGVQPSTTTKLLNVVNLMQPSFVISPRAFYNATEGSTQGSTVSLRVKPKSIVILTPTLVDASIGYFQPPRLCFPNDASWSMAQTIKLCLNNRTGLLVEPCINIYFTNVKISYFRWNC</sequence>
<reference evidence="9" key="3">
    <citation type="submission" date="2020-12" db="UniProtKB">
        <authorList>
            <consortium name="EnsemblPlants"/>
        </authorList>
    </citation>
    <scope>IDENTIFICATION</scope>
</reference>
<dbReference type="CDD" id="cd04077">
    <property type="entry name" value="Peptidases_S8_PCSK9_ProteinaseK_like"/>
    <property type="match status" value="1"/>
</dbReference>
<dbReference type="PRINTS" id="PR00723">
    <property type="entry name" value="SUBTILISIN"/>
</dbReference>
<evidence type="ECO:0000256" key="2">
    <source>
        <dbReference type="ARBA" id="ARBA00022670"/>
    </source>
</evidence>
<dbReference type="SUPFAM" id="SSF52743">
    <property type="entry name" value="Subtilisin-like"/>
    <property type="match status" value="1"/>
</dbReference>
<evidence type="ECO:0000256" key="1">
    <source>
        <dbReference type="ARBA" id="ARBA00011073"/>
    </source>
</evidence>
<proteinExistence type="inferred from homology"/>
<dbReference type="InterPro" id="IPR000209">
    <property type="entry name" value="Peptidase_S8/S53_dom"/>
</dbReference>
<feature type="active site" description="Charge relay system" evidence="5">
    <location>
        <position position="208"/>
    </location>
</feature>
<dbReference type="GO" id="GO:0006508">
    <property type="term" value="P:proteolysis"/>
    <property type="evidence" value="ECO:0007669"/>
    <property type="project" value="UniProtKB-KW"/>
</dbReference>
<dbReference type="EnsemblPlants" id="Pp3c7_11150V3.1">
    <property type="protein sequence ID" value="Pp3c7_11150V3.1"/>
    <property type="gene ID" value="Pp3c7_11150"/>
</dbReference>
<dbReference type="OMA" id="VEPCINI"/>
<dbReference type="InterPro" id="IPR050131">
    <property type="entry name" value="Peptidase_S8_subtilisin-like"/>
</dbReference>
<name>A0A2K1KBB0_PHYPA</name>
<dbReference type="InterPro" id="IPR022398">
    <property type="entry name" value="Peptidase_S8_His-AS"/>
</dbReference>
<organism evidence="8">
    <name type="scientific">Physcomitrium patens</name>
    <name type="common">Spreading-leaved earth moss</name>
    <name type="synonym">Physcomitrella patens</name>
    <dbReference type="NCBI Taxonomy" id="3218"/>
    <lineage>
        <taxon>Eukaryota</taxon>
        <taxon>Viridiplantae</taxon>
        <taxon>Streptophyta</taxon>
        <taxon>Embryophyta</taxon>
        <taxon>Bryophyta</taxon>
        <taxon>Bryophytina</taxon>
        <taxon>Bryopsida</taxon>
        <taxon>Funariidae</taxon>
        <taxon>Funariales</taxon>
        <taxon>Funariaceae</taxon>
        <taxon>Physcomitrium</taxon>
    </lineage>
</organism>
<dbReference type="FunFam" id="3.40.50.200:FF:000014">
    <property type="entry name" value="Proteinase K"/>
    <property type="match status" value="1"/>
</dbReference>
<dbReference type="InterPro" id="IPR034193">
    <property type="entry name" value="PCSK9_ProteinaseK-like"/>
</dbReference>
<dbReference type="EMBL" id="ABEU02000007">
    <property type="protein sequence ID" value="PNR51068.1"/>
    <property type="molecule type" value="Genomic_DNA"/>
</dbReference>
<dbReference type="Proteomes" id="UP000006727">
    <property type="component" value="Chromosome 7"/>
</dbReference>
<feature type="active site" description="Charge relay system" evidence="5">
    <location>
        <position position="407"/>
    </location>
</feature>
<dbReference type="InterPro" id="IPR023828">
    <property type="entry name" value="Peptidase_S8_Ser-AS"/>
</dbReference>
<keyword evidence="3 5" id="KW-0378">Hydrolase</keyword>
<dbReference type="AlphaFoldDB" id="A0A2K1KBB0"/>
<evidence type="ECO:0000313" key="9">
    <source>
        <dbReference type="EnsemblPlants" id="Pp3c7_11150V3.1"/>
    </source>
</evidence>
<gene>
    <name evidence="8" type="ORF">PHYPA_010254</name>
</gene>
<keyword evidence="10" id="KW-1185">Reference proteome</keyword>
<evidence type="ECO:0000256" key="5">
    <source>
        <dbReference type="PROSITE-ProRule" id="PRU01240"/>
    </source>
</evidence>
<dbReference type="PROSITE" id="PS51892">
    <property type="entry name" value="SUBTILASE"/>
    <property type="match status" value="1"/>
</dbReference>
<dbReference type="Pfam" id="PF00082">
    <property type="entry name" value="Peptidase_S8"/>
    <property type="match status" value="1"/>
</dbReference>
<dbReference type="Gramene" id="Pp3c7_11150V3.1">
    <property type="protein sequence ID" value="Pp3c7_11150V3.1"/>
    <property type="gene ID" value="Pp3c7_11150"/>
</dbReference>
<dbReference type="InterPro" id="IPR015500">
    <property type="entry name" value="Peptidase_S8_subtilisin-rel"/>
</dbReference>
<keyword evidence="2 5" id="KW-0645">Protease</keyword>
<evidence type="ECO:0000256" key="6">
    <source>
        <dbReference type="RuleBase" id="RU003355"/>
    </source>
</evidence>
<dbReference type="PANTHER" id="PTHR43806">
    <property type="entry name" value="PEPTIDASE S8"/>
    <property type="match status" value="1"/>
</dbReference>
<dbReference type="GO" id="GO:0005615">
    <property type="term" value="C:extracellular space"/>
    <property type="evidence" value="ECO:0000318"/>
    <property type="project" value="GO_Central"/>
</dbReference>
<feature type="active site" description="Charge relay system" evidence="5">
    <location>
        <position position="254"/>
    </location>
</feature>
<dbReference type="PANTHER" id="PTHR43806:SF11">
    <property type="entry name" value="CEREVISIN-RELATED"/>
    <property type="match status" value="1"/>
</dbReference>
<reference evidence="8 10" key="2">
    <citation type="journal article" date="2018" name="Plant J.">
        <title>The Physcomitrella patens chromosome-scale assembly reveals moss genome structure and evolution.</title>
        <authorList>
            <person name="Lang D."/>
            <person name="Ullrich K.K."/>
            <person name="Murat F."/>
            <person name="Fuchs J."/>
            <person name="Jenkins J."/>
            <person name="Haas F.B."/>
            <person name="Piednoel M."/>
            <person name="Gundlach H."/>
            <person name="Van Bel M."/>
            <person name="Meyberg R."/>
            <person name="Vives C."/>
            <person name="Morata J."/>
            <person name="Symeonidi A."/>
            <person name="Hiss M."/>
            <person name="Muchero W."/>
            <person name="Kamisugi Y."/>
            <person name="Saleh O."/>
            <person name="Blanc G."/>
            <person name="Decker E.L."/>
            <person name="van Gessel N."/>
            <person name="Grimwood J."/>
            <person name="Hayes R.D."/>
            <person name="Graham S.W."/>
            <person name="Gunter L.E."/>
            <person name="McDaniel S.F."/>
            <person name="Hoernstein S.N.W."/>
            <person name="Larsson A."/>
            <person name="Li F.W."/>
            <person name="Perroud P.F."/>
            <person name="Phillips J."/>
            <person name="Ranjan P."/>
            <person name="Rokshar D.S."/>
            <person name="Rothfels C.J."/>
            <person name="Schneider L."/>
            <person name="Shu S."/>
            <person name="Stevenson D.W."/>
            <person name="Thummler F."/>
            <person name="Tillich M."/>
            <person name="Villarreal Aguilar J.C."/>
            <person name="Widiez T."/>
            <person name="Wong G.K."/>
            <person name="Wymore A."/>
            <person name="Zhang Y."/>
            <person name="Zimmer A.D."/>
            <person name="Quatrano R.S."/>
            <person name="Mayer K.F.X."/>
            <person name="Goodstein D."/>
            <person name="Casacuberta J.M."/>
            <person name="Vandepoele K."/>
            <person name="Reski R."/>
            <person name="Cuming A.C."/>
            <person name="Tuskan G.A."/>
            <person name="Maumus F."/>
            <person name="Salse J."/>
            <person name="Schmutz J."/>
            <person name="Rensing S.A."/>
        </authorList>
    </citation>
    <scope>NUCLEOTIDE SEQUENCE [LARGE SCALE GENOMIC DNA]</scope>
    <source>
        <strain evidence="9 10">cv. Gransden 2004</strain>
    </source>
</reference>
<dbReference type="PROSITE" id="PS00137">
    <property type="entry name" value="SUBTILASE_HIS"/>
    <property type="match status" value="1"/>
</dbReference>
<reference evidence="8 10" key="1">
    <citation type="journal article" date="2008" name="Science">
        <title>The Physcomitrella genome reveals evolutionary insights into the conquest of land by plants.</title>
        <authorList>
            <person name="Rensing S."/>
            <person name="Lang D."/>
            <person name="Zimmer A."/>
            <person name="Terry A."/>
            <person name="Salamov A."/>
            <person name="Shapiro H."/>
            <person name="Nishiyama T."/>
            <person name="Perroud P.-F."/>
            <person name="Lindquist E."/>
            <person name="Kamisugi Y."/>
            <person name="Tanahashi T."/>
            <person name="Sakakibara K."/>
            <person name="Fujita T."/>
            <person name="Oishi K."/>
            <person name="Shin-I T."/>
            <person name="Kuroki Y."/>
            <person name="Toyoda A."/>
            <person name="Suzuki Y."/>
            <person name="Hashimoto A."/>
            <person name="Yamaguchi K."/>
            <person name="Sugano A."/>
            <person name="Kohara Y."/>
            <person name="Fujiyama A."/>
            <person name="Anterola A."/>
            <person name="Aoki S."/>
            <person name="Ashton N."/>
            <person name="Barbazuk W.B."/>
            <person name="Barker E."/>
            <person name="Bennetzen J."/>
            <person name="Bezanilla M."/>
            <person name="Blankenship R."/>
            <person name="Cho S.H."/>
            <person name="Dutcher S."/>
            <person name="Estelle M."/>
            <person name="Fawcett J.A."/>
            <person name="Gundlach H."/>
            <person name="Hanada K."/>
            <person name="Heyl A."/>
            <person name="Hicks K.A."/>
            <person name="Hugh J."/>
            <person name="Lohr M."/>
            <person name="Mayer K."/>
            <person name="Melkozernov A."/>
            <person name="Murata T."/>
            <person name="Nelson D."/>
            <person name="Pils B."/>
            <person name="Prigge M."/>
            <person name="Reiss B."/>
            <person name="Renner T."/>
            <person name="Rombauts S."/>
            <person name="Rushton P."/>
            <person name="Sanderfoot A."/>
            <person name="Schween G."/>
            <person name="Shiu S.-H."/>
            <person name="Stueber K."/>
            <person name="Theodoulou F.L."/>
            <person name="Tu H."/>
            <person name="Van de Peer Y."/>
            <person name="Verrier P.J."/>
            <person name="Waters E."/>
            <person name="Wood A."/>
            <person name="Yang L."/>
            <person name="Cove D."/>
            <person name="Cuming A."/>
            <person name="Hasebe M."/>
            <person name="Lucas S."/>
            <person name="Mishler D.B."/>
            <person name="Reski R."/>
            <person name="Grigoriev I."/>
            <person name="Quatrano R.S."/>
            <person name="Boore J.L."/>
        </authorList>
    </citation>
    <scope>NUCLEOTIDE SEQUENCE [LARGE SCALE GENOMIC DNA]</scope>
    <source>
        <strain evidence="9 10">cv. Gransden 2004</strain>
    </source>
</reference>
<protein>
    <recommendedName>
        <fullName evidence="7">Peptidase S8/S53 domain-containing protein</fullName>
    </recommendedName>
</protein>
<accession>A0A2K1KBB0</accession>
<dbReference type="InterPro" id="IPR036852">
    <property type="entry name" value="Peptidase_S8/S53_dom_sf"/>
</dbReference>